<dbReference type="EMBL" id="ASHM01021747">
    <property type="protein sequence ID" value="PNY02744.1"/>
    <property type="molecule type" value="Genomic_DNA"/>
</dbReference>
<dbReference type="Pfam" id="PF25597">
    <property type="entry name" value="SH3_retrovirus"/>
    <property type="match status" value="1"/>
</dbReference>
<reference evidence="3 4" key="2">
    <citation type="journal article" date="2017" name="Front. Plant Sci.">
        <title>Gene Classification and Mining of Molecular Markers Useful in Red Clover (Trifolium pratense) Breeding.</title>
        <authorList>
            <person name="Istvanek J."/>
            <person name="Dluhosova J."/>
            <person name="Dluhos P."/>
            <person name="Patkova L."/>
            <person name="Nedelnik J."/>
            <person name="Repkova J."/>
        </authorList>
    </citation>
    <scope>NUCLEOTIDE SEQUENCE [LARGE SCALE GENOMIC DNA]</scope>
    <source>
        <strain evidence="4">cv. Tatra</strain>
        <tissue evidence="3">Young leaves</tissue>
    </source>
</reference>
<dbReference type="AlphaFoldDB" id="A0A2K3NI75"/>
<evidence type="ECO:0000313" key="3">
    <source>
        <dbReference type="EMBL" id="PNY02744.1"/>
    </source>
</evidence>
<accession>A0A2K3NI75</accession>
<evidence type="ECO:0000256" key="1">
    <source>
        <dbReference type="SAM" id="MobiDB-lite"/>
    </source>
</evidence>
<dbReference type="ExpressionAtlas" id="A0A2K3NI75">
    <property type="expression patterns" value="baseline"/>
</dbReference>
<proteinExistence type="predicted"/>
<feature type="non-terminal residue" evidence="3">
    <location>
        <position position="1"/>
    </location>
</feature>
<feature type="region of interest" description="Disordered" evidence="1">
    <location>
        <begin position="73"/>
        <end position="117"/>
    </location>
</feature>
<gene>
    <name evidence="3" type="ORF">L195_g026063</name>
</gene>
<feature type="region of interest" description="Disordered" evidence="1">
    <location>
        <begin position="375"/>
        <end position="422"/>
    </location>
</feature>
<sequence>LLVDNLASIGDPIPLSQHIDVILEGLPSEFNSVISVVESQFESMDIDELEALLLAHENPLEKFKKKTPDDAASINIVQNPNPNPTNPYQTNEGRGGRNSRGRSGRSGGGRTNPNNENTQCQICFKPNHTTLDCWHRNQTQHQSQNASPFQGHSQAPPPGYFQEAYGPYSGQNFPPRFGQNYGYGTPTYNSWPFPNPPPRFPAPPHSQPSAMIATAPSSSTTPTWYPDSGASFHVTGDSRNIQDPSYYAGAEHIYMAVHLINRLPTASLNFSVPYTTLLHKNPEYNSLKVFGSACFPLLRPYSAHKFDFRSHECIFLGNSTTHKGYKCLSPSGRIFISKDVLFNESRFPYESLFSISNKALSPPIQDVPISTLPIGPQITNTNPDNSHTSTFHSNTTTSDTAHNTTPSSPIQFSKPTNTHPMQTRAKSGITLPKINPTLLLTHTEPRTVKQALQDPKWLSAMTEEFEALTRNQTWTLVPLPHNRNAIGCK</sequence>
<dbReference type="PANTHER" id="PTHR47481">
    <property type="match status" value="1"/>
</dbReference>
<evidence type="ECO:0000259" key="2">
    <source>
        <dbReference type="Pfam" id="PF25597"/>
    </source>
</evidence>
<feature type="compositionally biased region" description="Low complexity" evidence="1">
    <location>
        <begin position="384"/>
        <end position="405"/>
    </location>
</feature>
<name>A0A2K3NI75_TRIPR</name>
<comment type="caution">
    <text evidence="3">The sequence shown here is derived from an EMBL/GenBank/DDBJ whole genome shotgun (WGS) entry which is preliminary data.</text>
</comment>
<feature type="compositionally biased region" description="Polar residues" evidence="1">
    <location>
        <begin position="406"/>
        <end position="422"/>
    </location>
</feature>
<dbReference type="InterPro" id="IPR057670">
    <property type="entry name" value="SH3_retrovirus"/>
</dbReference>
<feature type="domain" description="Retroviral polymerase SH3-like" evidence="2">
    <location>
        <begin position="292"/>
        <end position="351"/>
    </location>
</feature>
<dbReference type="PANTHER" id="PTHR47481:SF31">
    <property type="entry name" value="OS01G0873500 PROTEIN"/>
    <property type="match status" value="1"/>
</dbReference>
<evidence type="ECO:0000313" key="4">
    <source>
        <dbReference type="Proteomes" id="UP000236291"/>
    </source>
</evidence>
<dbReference type="Proteomes" id="UP000236291">
    <property type="component" value="Unassembled WGS sequence"/>
</dbReference>
<reference evidence="3 4" key="1">
    <citation type="journal article" date="2014" name="Am. J. Bot.">
        <title>Genome assembly and annotation for red clover (Trifolium pratense; Fabaceae).</title>
        <authorList>
            <person name="Istvanek J."/>
            <person name="Jaros M."/>
            <person name="Krenek A."/>
            <person name="Repkova J."/>
        </authorList>
    </citation>
    <scope>NUCLEOTIDE SEQUENCE [LARGE SCALE GENOMIC DNA]</scope>
    <source>
        <strain evidence="4">cv. Tatra</strain>
        <tissue evidence="3">Young leaves</tissue>
    </source>
</reference>
<protein>
    <submittedName>
        <fullName evidence="3">Retrovirus-related Pol polyprotein from transposon TNT 1-94</fullName>
    </submittedName>
</protein>
<organism evidence="3 4">
    <name type="scientific">Trifolium pratense</name>
    <name type="common">Red clover</name>
    <dbReference type="NCBI Taxonomy" id="57577"/>
    <lineage>
        <taxon>Eukaryota</taxon>
        <taxon>Viridiplantae</taxon>
        <taxon>Streptophyta</taxon>
        <taxon>Embryophyta</taxon>
        <taxon>Tracheophyta</taxon>
        <taxon>Spermatophyta</taxon>
        <taxon>Magnoliopsida</taxon>
        <taxon>eudicotyledons</taxon>
        <taxon>Gunneridae</taxon>
        <taxon>Pentapetalae</taxon>
        <taxon>rosids</taxon>
        <taxon>fabids</taxon>
        <taxon>Fabales</taxon>
        <taxon>Fabaceae</taxon>
        <taxon>Papilionoideae</taxon>
        <taxon>50 kb inversion clade</taxon>
        <taxon>NPAAA clade</taxon>
        <taxon>Hologalegina</taxon>
        <taxon>IRL clade</taxon>
        <taxon>Trifolieae</taxon>
        <taxon>Trifolium</taxon>
    </lineage>
</organism>